<feature type="transmembrane region" description="Helical" evidence="2">
    <location>
        <begin position="31"/>
        <end position="52"/>
    </location>
</feature>
<feature type="region of interest" description="Disordered" evidence="1">
    <location>
        <begin position="58"/>
        <end position="85"/>
    </location>
</feature>
<evidence type="ECO:0000256" key="2">
    <source>
        <dbReference type="SAM" id="Phobius"/>
    </source>
</evidence>
<dbReference type="RefSeq" id="WP_191209365.1">
    <property type="nucleotide sequence ID" value="NZ_BAABKL010000050.1"/>
</dbReference>
<feature type="compositionally biased region" description="Gly residues" evidence="1">
    <location>
        <begin position="61"/>
        <end position="70"/>
    </location>
</feature>
<gene>
    <name evidence="3" type="ORF">IF129_10930</name>
</gene>
<name>A0A927EYN3_9ACTN</name>
<keyword evidence="2" id="KW-1133">Transmembrane helix</keyword>
<protein>
    <submittedName>
        <fullName evidence="3">Uncharacterized protein</fullName>
    </submittedName>
</protein>
<keyword evidence="4" id="KW-1185">Reference proteome</keyword>
<sequence length="219" mass="22570">MNSTRRGRSVGHSIHRDALADLRRAGKPAGFFLLALFVVLALFVGGGALVALRSVPTPPAQGGGTDGAAEGGTDEGPDAAHGADPTAWQEAVTAFLTTADDPGAADAARWFPGAAAPTDRFAYTPLGPGDPGEQQDDGTVQVRHTGLPESDVRAVLDAVAGDGAVDPDTLAVSETSGSDAGWSLRFVVRAGDDVWWQGRAVGYLTPSGRPVLLRLVYEK</sequence>
<reference evidence="3" key="1">
    <citation type="submission" date="2020-09" db="EMBL/GenBank/DDBJ databases">
        <title>Secondary metabolite and genome analysis of marine Streptomyces chumphonensis KK1-2T.</title>
        <authorList>
            <person name="Phongsopitanun W."/>
            <person name="Kanchanasin P."/>
            <person name="Pittayakhajonwut P."/>
            <person name="Suwanborirux K."/>
            <person name="Tanasupawat S."/>
        </authorList>
    </citation>
    <scope>NUCLEOTIDE SEQUENCE</scope>
    <source>
        <strain evidence="3">KK1-2</strain>
    </source>
</reference>
<accession>A0A927EYN3</accession>
<evidence type="ECO:0000313" key="3">
    <source>
        <dbReference type="EMBL" id="MBD3932066.1"/>
    </source>
</evidence>
<dbReference type="AlphaFoldDB" id="A0A927EYN3"/>
<dbReference type="EMBL" id="JACXYU010000004">
    <property type="protein sequence ID" value="MBD3932066.1"/>
    <property type="molecule type" value="Genomic_DNA"/>
</dbReference>
<comment type="caution">
    <text evidence="3">The sequence shown here is derived from an EMBL/GenBank/DDBJ whole genome shotgun (WGS) entry which is preliminary data.</text>
</comment>
<proteinExistence type="predicted"/>
<dbReference type="Proteomes" id="UP000632289">
    <property type="component" value="Unassembled WGS sequence"/>
</dbReference>
<evidence type="ECO:0000313" key="4">
    <source>
        <dbReference type="Proteomes" id="UP000632289"/>
    </source>
</evidence>
<keyword evidence="2" id="KW-0812">Transmembrane</keyword>
<keyword evidence="2" id="KW-0472">Membrane</keyword>
<organism evidence="3 4">
    <name type="scientific">Streptomyces chumphonensis</name>
    <dbReference type="NCBI Taxonomy" id="1214925"/>
    <lineage>
        <taxon>Bacteria</taxon>
        <taxon>Bacillati</taxon>
        <taxon>Actinomycetota</taxon>
        <taxon>Actinomycetes</taxon>
        <taxon>Kitasatosporales</taxon>
        <taxon>Streptomycetaceae</taxon>
        <taxon>Streptomyces</taxon>
    </lineage>
</organism>
<evidence type="ECO:0000256" key="1">
    <source>
        <dbReference type="SAM" id="MobiDB-lite"/>
    </source>
</evidence>